<comment type="activity regulation">
    <text evidence="10">Na(+) is not transported, but it plays an essential structural role and its presence is essential for fluoride channel function.</text>
</comment>
<feature type="transmembrane region" description="Helical" evidence="10">
    <location>
        <begin position="67"/>
        <end position="85"/>
    </location>
</feature>
<dbReference type="GO" id="GO:0005886">
    <property type="term" value="C:plasma membrane"/>
    <property type="evidence" value="ECO:0007669"/>
    <property type="project" value="UniProtKB-SubCell"/>
</dbReference>
<dbReference type="GO" id="GO:0062054">
    <property type="term" value="F:fluoride channel activity"/>
    <property type="evidence" value="ECO:0007669"/>
    <property type="project" value="UniProtKB-UniRule"/>
</dbReference>
<dbReference type="GO" id="GO:0046872">
    <property type="term" value="F:metal ion binding"/>
    <property type="evidence" value="ECO:0007669"/>
    <property type="project" value="UniProtKB-KW"/>
</dbReference>
<evidence type="ECO:0000256" key="5">
    <source>
        <dbReference type="ARBA" id="ARBA00023136"/>
    </source>
</evidence>
<name>A0AAU2GYY7_9ACTN</name>
<evidence type="ECO:0000256" key="3">
    <source>
        <dbReference type="ARBA" id="ARBA00022692"/>
    </source>
</evidence>
<dbReference type="PANTHER" id="PTHR28259">
    <property type="entry name" value="FLUORIDE EXPORT PROTEIN 1-RELATED"/>
    <property type="match status" value="1"/>
</dbReference>
<feature type="transmembrane region" description="Helical" evidence="10">
    <location>
        <begin position="97"/>
        <end position="115"/>
    </location>
</feature>
<feature type="binding site" evidence="10">
    <location>
        <position position="105"/>
    </location>
    <ligand>
        <name>Na(+)</name>
        <dbReference type="ChEBI" id="CHEBI:29101"/>
        <note>structural</note>
    </ligand>
</feature>
<comment type="catalytic activity">
    <reaction evidence="8">
        <text>fluoride(in) = fluoride(out)</text>
        <dbReference type="Rhea" id="RHEA:76159"/>
        <dbReference type="ChEBI" id="CHEBI:17051"/>
    </reaction>
    <physiologicalReaction direction="left-to-right" evidence="8">
        <dbReference type="Rhea" id="RHEA:76160"/>
    </physiologicalReaction>
</comment>
<feature type="transmembrane region" description="Helical" evidence="10">
    <location>
        <begin position="31"/>
        <end position="55"/>
    </location>
</feature>
<dbReference type="InterPro" id="IPR003691">
    <property type="entry name" value="FluC"/>
</dbReference>
<comment type="subcellular location">
    <subcellularLocation>
        <location evidence="1 10">Cell membrane</location>
        <topology evidence="1 10">Multi-pass membrane protein</topology>
    </subcellularLocation>
</comment>
<proteinExistence type="inferred from homology"/>
<feature type="transmembrane region" description="Helical" evidence="10">
    <location>
        <begin position="127"/>
        <end position="148"/>
    </location>
</feature>
<dbReference type="PANTHER" id="PTHR28259:SF1">
    <property type="entry name" value="FLUORIDE EXPORT PROTEIN 1-RELATED"/>
    <property type="match status" value="1"/>
</dbReference>
<dbReference type="AlphaFoldDB" id="A0AAU2GYY7"/>
<accession>A0AAU2GYY7</accession>
<evidence type="ECO:0000256" key="8">
    <source>
        <dbReference type="ARBA" id="ARBA00035585"/>
    </source>
</evidence>
<organism evidence="11">
    <name type="scientific">Streptomyces sp. NBC_00060</name>
    <dbReference type="NCBI Taxonomy" id="2975636"/>
    <lineage>
        <taxon>Bacteria</taxon>
        <taxon>Bacillati</taxon>
        <taxon>Actinomycetota</taxon>
        <taxon>Actinomycetes</taxon>
        <taxon>Kitasatosporales</taxon>
        <taxon>Streptomycetaceae</taxon>
        <taxon>Streptomyces</taxon>
    </lineage>
</organism>
<comment type="function">
    <text evidence="9 10">Fluoride-specific ion channel. Important for reducing fluoride concentration in the cell, thus reducing its toxicity.</text>
</comment>
<evidence type="ECO:0000256" key="1">
    <source>
        <dbReference type="ARBA" id="ARBA00004651"/>
    </source>
</evidence>
<evidence type="ECO:0000256" key="6">
    <source>
        <dbReference type="ARBA" id="ARBA00023303"/>
    </source>
</evidence>
<keyword evidence="10" id="KW-0915">Sodium</keyword>
<gene>
    <name evidence="10" type="primary">fluC</name>
    <name evidence="10" type="synonym">crcB</name>
    <name evidence="11" type="ORF">OHV25_17585</name>
</gene>
<keyword evidence="5 10" id="KW-0472">Membrane</keyword>
<protein>
    <recommendedName>
        <fullName evidence="10">Fluoride-specific ion channel FluC</fullName>
    </recommendedName>
</protein>
<keyword evidence="10" id="KW-0813">Transport</keyword>
<evidence type="ECO:0000256" key="7">
    <source>
        <dbReference type="ARBA" id="ARBA00035120"/>
    </source>
</evidence>
<keyword evidence="3 10" id="KW-0812">Transmembrane</keyword>
<keyword evidence="10" id="KW-0406">Ion transport</keyword>
<sequence>MSGRERPEAIDSDVDLHVPAQRAETAGGAKWPVLAVISAGGALGASARYGLALAWPVRAGGFPWSTLLVNVLGCALIGVLMPLISEGGRRAHHLVRPFLGVGVLGGFTTFSTYAVEVSRLLARQQAGPAMAYAAGTLLGALGAVWAAATVTRRALAARAGAGYEVPTP</sequence>
<dbReference type="EMBL" id="CP108253">
    <property type="protein sequence ID" value="WTU41272.1"/>
    <property type="molecule type" value="Genomic_DNA"/>
</dbReference>
<keyword evidence="2 10" id="KW-1003">Cell membrane</keyword>
<dbReference type="Pfam" id="PF02537">
    <property type="entry name" value="CRCB"/>
    <property type="match status" value="1"/>
</dbReference>
<reference evidence="11" key="1">
    <citation type="submission" date="2022-10" db="EMBL/GenBank/DDBJ databases">
        <title>The complete genomes of actinobacterial strains from the NBC collection.</title>
        <authorList>
            <person name="Joergensen T.S."/>
            <person name="Alvarez Arevalo M."/>
            <person name="Sterndorff E.B."/>
            <person name="Faurdal D."/>
            <person name="Vuksanovic O."/>
            <person name="Mourched A.-S."/>
            <person name="Charusanti P."/>
            <person name="Shaw S."/>
            <person name="Blin K."/>
            <person name="Weber T."/>
        </authorList>
    </citation>
    <scope>NUCLEOTIDE SEQUENCE</scope>
    <source>
        <strain evidence="11">NBC_00060</strain>
    </source>
</reference>
<keyword evidence="10" id="KW-0479">Metal-binding</keyword>
<evidence type="ECO:0000256" key="10">
    <source>
        <dbReference type="HAMAP-Rule" id="MF_00454"/>
    </source>
</evidence>
<comment type="similarity">
    <text evidence="7 10">Belongs to the fluoride channel Fluc/FEX (TC 1.A.43) family.</text>
</comment>
<keyword evidence="4 10" id="KW-1133">Transmembrane helix</keyword>
<feature type="binding site" evidence="10">
    <location>
        <position position="108"/>
    </location>
    <ligand>
        <name>Na(+)</name>
        <dbReference type="ChEBI" id="CHEBI:29101"/>
        <note>structural</note>
    </ligand>
</feature>
<dbReference type="GO" id="GO:0140114">
    <property type="term" value="P:cellular detoxification of fluoride"/>
    <property type="evidence" value="ECO:0007669"/>
    <property type="project" value="UniProtKB-UniRule"/>
</dbReference>
<dbReference type="HAMAP" id="MF_00454">
    <property type="entry name" value="FluC"/>
    <property type="match status" value="1"/>
</dbReference>
<evidence type="ECO:0000256" key="2">
    <source>
        <dbReference type="ARBA" id="ARBA00022475"/>
    </source>
</evidence>
<evidence type="ECO:0000256" key="9">
    <source>
        <dbReference type="ARBA" id="ARBA00049940"/>
    </source>
</evidence>
<evidence type="ECO:0000256" key="4">
    <source>
        <dbReference type="ARBA" id="ARBA00022989"/>
    </source>
</evidence>
<evidence type="ECO:0000313" key="11">
    <source>
        <dbReference type="EMBL" id="WTU41272.1"/>
    </source>
</evidence>
<keyword evidence="6 10" id="KW-0407">Ion channel</keyword>